<dbReference type="Proteomes" id="UP000632774">
    <property type="component" value="Unassembled WGS sequence"/>
</dbReference>
<keyword evidence="1" id="KW-0732">Signal</keyword>
<dbReference type="RefSeq" id="WP_194107273.1">
    <property type="nucleotide sequence ID" value="NZ_JADFFM010000002.1"/>
</dbReference>
<reference evidence="2 3" key="1">
    <citation type="submission" date="2020-10" db="EMBL/GenBank/DDBJ databases">
        <title>Mucilaginibacter mali sp. nov., isolated from rhizosphere soil of apple orchard.</title>
        <authorList>
            <person name="Lee J.-S."/>
            <person name="Kim H.S."/>
            <person name="Kim J.-S."/>
        </authorList>
    </citation>
    <scope>NUCLEOTIDE SEQUENCE [LARGE SCALE GENOMIC DNA]</scope>
    <source>
        <strain evidence="2 3">KCTC 23157</strain>
    </source>
</reference>
<comment type="caution">
    <text evidence="2">The sequence shown here is derived from an EMBL/GenBank/DDBJ whole genome shotgun (WGS) entry which is preliminary data.</text>
</comment>
<evidence type="ECO:0000256" key="1">
    <source>
        <dbReference type="SAM" id="SignalP"/>
    </source>
</evidence>
<protein>
    <recommendedName>
        <fullName evidence="4">Lipoprotein</fullName>
    </recommendedName>
</protein>
<accession>A0ABR9XLA3</accession>
<evidence type="ECO:0000313" key="2">
    <source>
        <dbReference type="EMBL" id="MBE9667834.1"/>
    </source>
</evidence>
<feature type="chain" id="PRO_5045204187" description="Lipoprotein" evidence="1">
    <location>
        <begin position="28"/>
        <end position="156"/>
    </location>
</feature>
<feature type="signal peptide" evidence="1">
    <location>
        <begin position="1"/>
        <end position="27"/>
    </location>
</feature>
<keyword evidence="3" id="KW-1185">Reference proteome</keyword>
<organism evidence="2 3">
    <name type="scientific">Mucilaginibacter boryungensis</name>
    <dbReference type="NCBI Taxonomy" id="768480"/>
    <lineage>
        <taxon>Bacteria</taxon>
        <taxon>Pseudomonadati</taxon>
        <taxon>Bacteroidota</taxon>
        <taxon>Sphingobacteriia</taxon>
        <taxon>Sphingobacteriales</taxon>
        <taxon>Sphingobacteriaceae</taxon>
        <taxon>Mucilaginibacter</taxon>
    </lineage>
</organism>
<name>A0ABR9XLA3_9SPHI</name>
<evidence type="ECO:0008006" key="4">
    <source>
        <dbReference type="Google" id="ProtNLM"/>
    </source>
</evidence>
<dbReference type="EMBL" id="JADFFM010000002">
    <property type="protein sequence ID" value="MBE9667834.1"/>
    <property type="molecule type" value="Genomic_DNA"/>
</dbReference>
<gene>
    <name evidence="2" type="ORF">IRJ18_15785</name>
</gene>
<proteinExistence type="predicted"/>
<sequence length="156" mass="17145">MKLKLTCFILAVTIAVTYWGCSHNCCAPGPQNVMFAFKNNTEWSAGASLAKVNIGTDSIFVTGQTDVESITIKLKKVNNVYALVSAEYFVTAGHDTPVRRYTLDPAQSNTVSITVDNGQHIEGAFNLNFTQYFTNQAGTYPTIVSFKNGNFKANWK</sequence>
<evidence type="ECO:0000313" key="3">
    <source>
        <dbReference type="Proteomes" id="UP000632774"/>
    </source>
</evidence>